<dbReference type="Pfam" id="PF10145">
    <property type="entry name" value="PhageMin_Tail"/>
    <property type="match status" value="1"/>
</dbReference>
<evidence type="ECO:0000256" key="1">
    <source>
        <dbReference type="ARBA" id="ARBA00022612"/>
    </source>
</evidence>
<proteinExistence type="predicted"/>
<gene>
    <name evidence="4" type="ORF">LCGC14_0631290</name>
</gene>
<feature type="coiled-coil region" evidence="2">
    <location>
        <begin position="604"/>
        <end position="694"/>
    </location>
</feature>
<dbReference type="AlphaFoldDB" id="A0A0F9R741"/>
<keyword evidence="1" id="KW-1188">Viral release from host cell</keyword>
<reference evidence="4" key="1">
    <citation type="journal article" date="2015" name="Nature">
        <title>Complex archaea that bridge the gap between prokaryotes and eukaryotes.</title>
        <authorList>
            <person name="Spang A."/>
            <person name="Saw J.H."/>
            <person name="Jorgensen S.L."/>
            <person name="Zaremba-Niedzwiedzka K."/>
            <person name="Martijn J."/>
            <person name="Lind A.E."/>
            <person name="van Eijk R."/>
            <person name="Schleper C."/>
            <person name="Guy L."/>
            <person name="Ettema T.J."/>
        </authorList>
    </citation>
    <scope>NUCLEOTIDE SEQUENCE</scope>
</reference>
<keyword evidence="2" id="KW-0175">Coiled coil</keyword>
<feature type="domain" description="Phage tail tape measure protein" evidence="3">
    <location>
        <begin position="152"/>
        <end position="331"/>
    </location>
</feature>
<sequence>MVDARLEVLIVAKDQFRRVLRGINETVNRVRTGVRALNRERTNRLQTGFVTLRDRARQAGAAIQVLGQRLRAINRATFGRVIAGFRALRASMAGATAQAGALRGALAPFIGAAALILGIISATRVLAGFGQQMAAVRAITGATEQQFALLEEEARRLGATTRFTAQQAADGLEFLARAGFSAEDATEALEGTLNLASAGMLDLASSADIVSNVIQQFGLDTSETNRVVDVLATTAANSNTNVFQLGDAFKFVGPIARALNITVEDTSELLGQLGNAGIQASNAGAGLRRAFFGLINTTPKAEKALAALGLTTEDVRLTGENTAEVFALLGERGLSAAQAVQIFGIRGSTVALSLAEAAKQGNALADAIANSEGEAKRISEVIEDTLIGDFRRLISAFQETILQAGDAGLTGGLRTLLVGLTTIVQALDGTAETADKVGGAFGAVAKAVAALVTIFTTLSDLGVVERILSPLVGALESIAELVEGISARFRELGAIPRDVTDEVAASLDVLRRRITDASDLSVLDKFISGSKSRLAQFNREILTLNQRLAGDLSRSDRRETLQRLQDLRSAQAREAGIIVGANNLRRELIEAGGKEETTARKVNNDNAIAQLKEANEARLELLGERRKLSVVELEREAQAFRNAAKEIEAIEKARATAGLAPLQDGLEARQDLLQRALDAEIRAQRDQISRIQEEASLRVSLAPTEEVESIRTAAAAELIKAETKLNALLSQQVIQSADFTAQTAKSTNELTRIVEEAQRVVAGTGAIENFTVIRERLEADFQKTIRNLQVTADQAAIFEKALDVRAADEAIRQVEEAVRASNERLSRDEELLAAQRATRQITQREFIDRTAEAQRRSFEEQLEFVRQLQELDPGLFSQEQLDRITLLEARIIQLREVITPEIEALTSAFQRAGEEFFQDLIAGTLTAEEAFKKFAKSIIAQIQKIIIQQLVLKAVQASSGGIGAIGAAITAKDGGFIQKFGAGGPVRGPGTGRSDSVPARLSAGEFVMPEHITRHWRGVLEVMRSGRFGAFLKGQNINLRGITVPRLGRFQGGGVVEPPQTTTPGGEQRSIRIINSIDPSLLNNFLSSSEGEQVLLNIIGRNPENIKRILA</sequence>
<evidence type="ECO:0000256" key="2">
    <source>
        <dbReference type="SAM" id="Coils"/>
    </source>
</evidence>
<organism evidence="4">
    <name type="scientific">marine sediment metagenome</name>
    <dbReference type="NCBI Taxonomy" id="412755"/>
    <lineage>
        <taxon>unclassified sequences</taxon>
        <taxon>metagenomes</taxon>
        <taxon>ecological metagenomes</taxon>
    </lineage>
</organism>
<dbReference type="PANTHER" id="PTHR37813">
    <property type="entry name" value="FELS-2 PROPHAGE PROTEIN"/>
    <property type="match status" value="1"/>
</dbReference>
<name>A0A0F9R741_9ZZZZ</name>
<dbReference type="PANTHER" id="PTHR37813:SF1">
    <property type="entry name" value="FELS-2 PROPHAGE PROTEIN"/>
    <property type="match status" value="1"/>
</dbReference>
<protein>
    <recommendedName>
        <fullName evidence="3">Phage tail tape measure protein domain-containing protein</fullName>
    </recommendedName>
</protein>
<accession>A0A0F9R741</accession>
<dbReference type="InterPro" id="IPR010090">
    <property type="entry name" value="Phage_tape_meas"/>
</dbReference>
<evidence type="ECO:0000313" key="4">
    <source>
        <dbReference type="EMBL" id="KKN50579.1"/>
    </source>
</evidence>
<evidence type="ECO:0000259" key="3">
    <source>
        <dbReference type="Pfam" id="PF10145"/>
    </source>
</evidence>
<dbReference type="NCBIfam" id="TIGR01760">
    <property type="entry name" value="tape_meas_TP901"/>
    <property type="match status" value="1"/>
</dbReference>
<dbReference type="EMBL" id="LAZR01001106">
    <property type="protein sequence ID" value="KKN50579.1"/>
    <property type="molecule type" value="Genomic_DNA"/>
</dbReference>
<feature type="coiled-coil region" evidence="2">
    <location>
        <begin position="804"/>
        <end position="831"/>
    </location>
</feature>
<comment type="caution">
    <text evidence="4">The sequence shown here is derived from an EMBL/GenBank/DDBJ whole genome shotgun (WGS) entry which is preliminary data.</text>
</comment>